<dbReference type="RefSeq" id="WP_167367849.1">
    <property type="nucleotide sequence ID" value="NZ_FOTK01000043.1"/>
</dbReference>
<dbReference type="GO" id="GO:0006355">
    <property type="term" value="P:regulation of DNA-templated transcription"/>
    <property type="evidence" value="ECO:0007669"/>
    <property type="project" value="InterPro"/>
</dbReference>
<proteinExistence type="predicted"/>
<sequence length="413" mass="44332">MANTKSSQGSPGFLGKALEDEPVAQKPQANLVVLRGTTEAEQLSQILSAVYDAALDSERWPEALQLATIFLGGIAANLFWQDPVNNQAAVFHAWGDNPSYVQLYLERYAALNPYFPAISFVPTGIVFSGGDIIPHEDFARTRFYQEWVAPQGFIDVVGVNLHRFALGVAAFSVRRSRAQGLVDEEMRRKMELLAPHLQRAVMIGREFDGFRLKRASLEAVLDLVTAAVFLVDTAGKLDFANGTGLALLQQGDMLGRRDGVLAASDRAADKALRASYALSGTGDDHSMKSCPPSIVLTNKQRERYLVHVLPLSSGARQTGSLSHRAQAAVFVRKTEVPITSGIEVLAKLHGLTASEARVLQAAVALGSVAEIASSLGVGVATVKTHLASLFAKTGTHRRSELVSAVAAHGNPLL</sequence>
<feature type="domain" description="HTH luxR-type" evidence="1">
    <location>
        <begin position="344"/>
        <end position="409"/>
    </location>
</feature>
<dbReference type="Pfam" id="PF00196">
    <property type="entry name" value="GerE"/>
    <property type="match status" value="1"/>
</dbReference>
<reference evidence="3" key="1">
    <citation type="submission" date="2016-10" db="EMBL/GenBank/DDBJ databases">
        <authorList>
            <person name="Varghese N."/>
            <person name="Submissions S."/>
        </authorList>
    </citation>
    <scope>NUCLEOTIDE SEQUENCE [LARGE SCALE GENOMIC DNA]</scope>
    <source>
        <strain evidence="3">BL36</strain>
    </source>
</reference>
<gene>
    <name evidence="2" type="ORF">SAMN05192568_104339</name>
</gene>
<dbReference type="InterPro" id="IPR036388">
    <property type="entry name" value="WH-like_DNA-bd_sf"/>
</dbReference>
<evidence type="ECO:0000259" key="1">
    <source>
        <dbReference type="PROSITE" id="PS50043"/>
    </source>
</evidence>
<keyword evidence="3" id="KW-1185">Reference proteome</keyword>
<dbReference type="GO" id="GO:0003677">
    <property type="term" value="F:DNA binding"/>
    <property type="evidence" value="ECO:0007669"/>
    <property type="project" value="UniProtKB-KW"/>
</dbReference>
<name>A0A1I4SM57_9HYPH</name>
<dbReference type="InterPro" id="IPR000792">
    <property type="entry name" value="Tscrpt_reg_LuxR_C"/>
</dbReference>
<dbReference type="AlphaFoldDB" id="A0A1I4SM57"/>
<dbReference type="STRING" id="582667.SAMN05192568_104339"/>
<dbReference type="Proteomes" id="UP000199048">
    <property type="component" value="Unassembled WGS sequence"/>
</dbReference>
<dbReference type="InterPro" id="IPR016032">
    <property type="entry name" value="Sig_transdc_resp-reg_C-effctor"/>
</dbReference>
<dbReference type="SMART" id="SM00421">
    <property type="entry name" value="HTH_LUXR"/>
    <property type="match status" value="1"/>
</dbReference>
<dbReference type="EMBL" id="FOTK01000043">
    <property type="protein sequence ID" value="SFM65566.1"/>
    <property type="molecule type" value="Genomic_DNA"/>
</dbReference>
<protein>
    <submittedName>
        <fullName evidence="2">DNA-binding transcriptional regulator, CsgD family</fullName>
    </submittedName>
</protein>
<dbReference type="PROSITE" id="PS50043">
    <property type="entry name" value="HTH_LUXR_2"/>
    <property type="match status" value="1"/>
</dbReference>
<accession>A0A1I4SM57</accession>
<dbReference type="Gene3D" id="1.10.10.10">
    <property type="entry name" value="Winged helix-like DNA-binding domain superfamily/Winged helix DNA-binding domain"/>
    <property type="match status" value="1"/>
</dbReference>
<evidence type="ECO:0000313" key="3">
    <source>
        <dbReference type="Proteomes" id="UP000199048"/>
    </source>
</evidence>
<dbReference type="CDD" id="cd06170">
    <property type="entry name" value="LuxR_C_like"/>
    <property type="match status" value="1"/>
</dbReference>
<keyword evidence="2" id="KW-0238">DNA-binding</keyword>
<organism evidence="2 3">
    <name type="scientific">Methylobacterium pseudosasicola</name>
    <dbReference type="NCBI Taxonomy" id="582667"/>
    <lineage>
        <taxon>Bacteria</taxon>
        <taxon>Pseudomonadati</taxon>
        <taxon>Pseudomonadota</taxon>
        <taxon>Alphaproteobacteria</taxon>
        <taxon>Hyphomicrobiales</taxon>
        <taxon>Methylobacteriaceae</taxon>
        <taxon>Methylobacterium</taxon>
    </lineage>
</organism>
<evidence type="ECO:0000313" key="2">
    <source>
        <dbReference type="EMBL" id="SFM65566.1"/>
    </source>
</evidence>
<dbReference type="SUPFAM" id="SSF46894">
    <property type="entry name" value="C-terminal effector domain of the bipartite response regulators"/>
    <property type="match status" value="1"/>
</dbReference>